<evidence type="ECO:0000259" key="2">
    <source>
        <dbReference type="Pfam" id="PF05838"/>
    </source>
</evidence>
<evidence type="ECO:0008006" key="6">
    <source>
        <dbReference type="Google" id="ProtNLM"/>
    </source>
</evidence>
<dbReference type="Proteomes" id="UP000646579">
    <property type="component" value="Unassembled WGS sequence"/>
</dbReference>
<dbReference type="CDD" id="cd13926">
    <property type="entry name" value="N-acetylmuramidase_GH108"/>
    <property type="match status" value="1"/>
</dbReference>
<sequence length="251" mass="27471">MNSKRFDACLEIILRHEGGYVDHPADPGGATNLGITRKTLAAWRGIEPWHALAKSAVRYLDKGEAAEIYKVKYWDQCRAGELCPGLDLAVFDYAVNSGPHRAVRLLQAILGVSQDGLVGPQTLLALKTYRAAHGAVPLIRMYCTRRRAFLKTLAQFETFGKGWMRRVSETEALSLEAAENCSSSNSTERTTTMLDGYKTYIIAAAMIIAGMAQLLGVDLPAFEGQAAGHLIFEALAVIFLRRGVKMQHSAA</sequence>
<dbReference type="EMBL" id="BMZE01000003">
    <property type="protein sequence ID" value="GHA29264.1"/>
    <property type="molecule type" value="Genomic_DNA"/>
</dbReference>
<keyword evidence="1" id="KW-0812">Transmembrane</keyword>
<dbReference type="Pfam" id="PF09374">
    <property type="entry name" value="PG_binding_3"/>
    <property type="match status" value="1"/>
</dbReference>
<feature type="transmembrane region" description="Helical" evidence="1">
    <location>
        <begin position="222"/>
        <end position="240"/>
    </location>
</feature>
<gene>
    <name evidence="4" type="ORF">GCM10007989_26050</name>
</gene>
<evidence type="ECO:0000259" key="3">
    <source>
        <dbReference type="Pfam" id="PF09374"/>
    </source>
</evidence>
<keyword evidence="1" id="KW-0472">Membrane</keyword>
<dbReference type="Pfam" id="PF05838">
    <property type="entry name" value="Glyco_hydro_108"/>
    <property type="match status" value="1"/>
</dbReference>
<accession>A0A918S8S9</accession>
<dbReference type="InterPro" id="IPR018537">
    <property type="entry name" value="Peptidoglycan-bd_3"/>
</dbReference>
<feature type="transmembrane region" description="Helical" evidence="1">
    <location>
        <begin position="199"/>
        <end position="216"/>
    </location>
</feature>
<comment type="caution">
    <text evidence="4">The sequence shown here is derived from an EMBL/GenBank/DDBJ whole genome shotgun (WGS) entry which is preliminary data.</text>
</comment>
<feature type="domain" description="Peptidoglycan binding" evidence="3">
    <location>
        <begin position="101"/>
        <end position="166"/>
    </location>
</feature>
<keyword evidence="5" id="KW-1185">Reference proteome</keyword>
<dbReference type="InterPro" id="IPR023346">
    <property type="entry name" value="Lysozyme-like_dom_sf"/>
</dbReference>
<reference evidence="4" key="2">
    <citation type="submission" date="2020-09" db="EMBL/GenBank/DDBJ databases">
        <authorList>
            <person name="Sun Q."/>
            <person name="Kim S."/>
        </authorList>
    </citation>
    <scope>NUCLEOTIDE SEQUENCE</scope>
    <source>
        <strain evidence="4">KCTC 32437</strain>
    </source>
</reference>
<dbReference type="SUPFAM" id="SSF53955">
    <property type="entry name" value="Lysozyme-like"/>
    <property type="match status" value="1"/>
</dbReference>
<dbReference type="RefSeq" id="WP_189426176.1">
    <property type="nucleotide sequence ID" value="NZ_BMZE01000003.1"/>
</dbReference>
<dbReference type="Gene3D" id="1.20.141.10">
    <property type="entry name" value="Chitosanase, subunit A, domain 1"/>
    <property type="match status" value="1"/>
</dbReference>
<keyword evidence="1" id="KW-1133">Transmembrane helix</keyword>
<organism evidence="4 5">
    <name type="scientific">Devosia pacifica</name>
    <dbReference type="NCBI Taxonomy" id="1335967"/>
    <lineage>
        <taxon>Bacteria</taxon>
        <taxon>Pseudomonadati</taxon>
        <taxon>Pseudomonadota</taxon>
        <taxon>Alphaproteobacteria</taxon>
        <taxon>Hyphomicrobiales</taxon>
        <taxon>Devosiaceae</taxon>
        <taxon>Devosia</taxon>
    </lineage>
</organism>
<feature type="domain" description="TtsA-like Glycoside hydrolase family 108" evidence="2">
    <location>
        <begin position="11"/>
        <end position="98"/>
    </location>
</feature>
<reference evidence="4" key="1">
    <citation type="journal article" date="2014" name="Int. J. Syst. Evol. Microbiol.">
        <title>Complete genome sequence of Corynebacterium casei LMG S-19264T (=DSM 44701T), isolated from a smear-ripened cheese.</title>
        <authorList>
            <consortium name="US DOE Joint Genome Institute (JGI-PGF)"/>
            <person name="Walter F."/>
            <person name="Albersmeier A."/>
            <person name="Kalinowski J."/>
            <person name="Ruckert C."/>
        </authorList>
    </citation>
    <scope>NUCLEOTIDE SEQUENCE</scope>
    <source>
        <strain evidence="4">KCTC 32437</strain>
    </source>
</reference>
<evidence type="ECO:0000256" key="1">
    <source>
        <dbReference type="SAM" id="Phobius"/>
    </source>
</evidence>
<dbReference type="AlphaFoldDB" id="A0A918S8S9"/>
<name>A0A918S8S9_9HYPH</name>
<proteinExistence type="predicted"/>
<evidence type="ECO:0000313" key="5">
    <source>
        <dbReference type="Proteomes" id="UP000646579"/>
    </source>
</evidence>
<dbReference type="InterPro" id="IPR008565">
    <property type="entry name" value="TtsA-like_GH18_dom"/>
</dbReference>
<protein>
    <recommendedName>
        <fullName evidence="6">Lysozyme family protein</fullName>
    </recommendedName>
</protein>
<evidence type="ECO:0000313" key="4">
    <source>
        <dbReference type="EMBL" id="GHA29264.1"/>
    </source>
</evidence>